<evidence type="ECO:0000256" key="4">
    <source>
        <dbReference type="ARBA" id="ARBA00022912"/>
    </source>
</evidence>
<comment type="similarity">
    <text evidence="8">Belongs to the PPP phosphatase family.</text>
</comment>
<dbReference type="PROSITE" id="PS00125">
    <property type="entry name" value="SER_THR_PHOSPHATASE"/>
    <property type="match status" value="1"/>
</dbReference>
<dbReference type="PROSITE" id="PS50143">
    <property type="entry name" value="BIR_REPEAT_2"/>
    <property type="match status" value="1"/>
</dbReference>
<evidence type="ECO:0000256" key="2">
    <source>
        <dbReference type="ARBA" id="ARBA00022723"/>
    </source>
</evidence>
<evidence type="ECO:0000256" key="9">
    <source>
        <dbReference type="SAM" id="MobiDB-lite"/>
    </source>
</evidence>
<comment type="catalytic activity">
    <reaction evidence="7 8">
        <text>O-phospho-L-threonyl-[protein] + H2O = L-threonyl-[protein] + phosphate</text>
        <dbReference type="Rhea" id="RHEA:47004"/>
        <dbReference type="Rhea" id="RHEA-COMP:11060"/>
        <dbReference type="Rhea" id="RHEA-COMP:11605"/>
        <dbReference type="ChEBI" id="CHEBI:15377"/>
        <dbReference type="ChEBI" id="CHEBI:30013"/>
        <dbReference type="ChEBI" id="CHEBI:43474"/>
        <dbReference type="ChEBI" id="CHEBI:61977"/>
        <dbReference type="EC" id="3.1.3.16"/>
    </reaction>
</comment>
<comment type="catalytic activity">
    <reaction evidence="6">
        <text>O-phospho-L-seryl-[protein] + H2O = L-seryl-[protein] + phosphate</text>
        <dbReference type="Rhea" id="RHEA:20629"/>
        <dbReference type="Rhea" id="RHEA-COMP:9863"/>
        <dbReference type="Rhea" id="RHEA-COMP:11604"/>
        <dbReference type="ChEBI" id="CHEBI:15377"/>
        <dbReference type="ChEBI" id="CHEBI:29999"/>
        <dbReference type="ChEBI" id="CHEBI:43474"/>
        <dbReference type="ChEBI" id="CHEBI:83421"/>
        <dbReference type="EC" id="3.1.3.16"/>
    </reaction>
</comment>
<dbReference type="AlphaFoldDB" id="A0A1I8AQJ3"/>
<evidence type="ECO:0000256" key="1">
    <source>
        <dbReference type="ARBA" id="ARBA00001936"/>
    </source>
</evidence>
<evidence type="ECO:0000256" key="3">
    <source>
        <dbReference type="ARBA" id="ARBA00022801"/>
    </source>
</evidence>
<evidence type="ECO:0000256" key="6">
    <source>
        <dbReference type="ARBA" id="ARBA00047761"/>
    </source>
</evidence>
<dbReference type="PANTHER" id="PTHR11668:SF300">
    <property type="entry name" value="SERINE_THREONINE-PROTEIN PHOSPHATASE"/>
    <property type="match status" value="1"/>
</dbReference>
<evidence type="ECO:0000313" key="11">
    <source>
        <dbReference type="Proteomes" id="UP000095287"/>
    </source>
</evidence>
<reference evidence="12" key="1">
    <citation type="submission" date="2016-11" db="UniProtKB">
        <authorList>
            <consortium name="WormBaseParasite"/>
        </authorList>
    </citation>
    <scope>IDENTIFICATION</scope>
</reference>
<dbReference type="SUPFAM" id="SSF57924">
    <property type="entry name" value="Inhibitor of apoptosis (IAP) repeat"/>
    <property type="match status" value="1"/>
</dbReference>
<keyword evidence="2" id="KW-0479">Metal-binding</keyword>
<keyword evidence="4" id="KW-0904">Protein phosphatase</keyword>
<dbReference type="Gene3D" id="1.10.1170.10">
    <property type="entry name" value="Inhibitor Of Apoptosis Protein (2mihbC-IAP-1), Chain A"/>
    <property type="match status" value="1"/>
</dbReference>
<dbReference type="GO" id="GO:0005634">
    <property type="term" value="C:nucleus"/>
    <property type="evidence" value="ECO:0007669"/>
    <property type="project" value="TreeGrafter"/>
</dbReference>
<dbReference type="SMART" id="SM00238">
    <property type="entry name" value="BIR"/>
    <property type="match status" value="1"/>
</dbReference>
<organism evidence="11 12">
    <name type="scientific">Steinernema glaseri</name>
    <dbReference type="NCBI Taxonomy" id="37863"/>
    <lineage>
        <taxon>Eukaryota</taxon>
        <taxon>Metazoa</taxon>
        <taxon>Ecdysozoa</taxon>
        <taxon>Nematoda</taxon>
        <taxon>Chromadorea</taxon>
        <taxon>Rhabditida</taxon>
        <taxon>Tylenchina</taxon>
        <taxon>Panagrolaimomorpha</taxon>
        <taxon>Strongyloidoidea</taxon>
        <taxon>Steinernematidae</taxon>
        <taxon>Steinernema</taxon>
    </lineage>
</organism>
<dbReference type="GO" id="GO:0004722">
    <property type="term" value="F:protein serine/threonine phosphatase activity"/>
    <property type="evidence" value="ECO:0007669"/>
    <property type="project" value="UniProtKB-EC"/>
</dbReference>
<dbReference type="PRINTS" id="PR00114">
    <property type="entry name" value="STPHPHTASE"/>
</dbReference>
<dbReference type="InterPro" id="IPR050341">
    <property type="entry name" value="PP1_catalytic_subunit"/>
</dbReference>
<evidence type="ECO:0000256" key="5">
    <source>
        <dbReference type="ARBA" id="ARBA00023211"/>
    </source>
</evidence>
<dbReference type="SMART" id="SM00156">
    <property type="entry name" value="PP2Ac"/>
    <property type="match status" value="1"/>
</dbReference>
<dbReference type="InterPro" id="IPR001370">
    <property type="entry name" value="BIR_rpt"/>
</dbReference>
<dbReference type="InterPro" id="IPR006186">
    <property type="entry name" value="Ser/Thr-sp_prot-phosphatase"/>
</dbReference>
<evidence type="ECO:0000256" key="8">
    <source>
        <dbReference type="RuleBase" id="RU004273"/>
    </source>
</evidence>
<dbReference type="InterPro" id="IPR004843">
    <property type="entry name" value="Calcineurin-like_PHP"/>
</dbReference>
<evidence type="ECO:0000259" key="10">
    <source>
        <dbReference type="PROSITE" id="PS00125"/>
    </source>
</evidence>
<dbReference type="Pfam" id="PF00149">
    <property type="entry name" value="Metallophos"/>
    <property type="match status" value="1"/>
</dbReference>
<evidence type="ECO:0000256" key="7">
    <source>
        <dbReference type="ARBA" id="ARBA00048336"/>
    </source>
</evidence>
<keyword evidence="5" id="KW-0464">Manganese</keyword>
<evidence type="ECO:0000313" key="12">
    <source>
        <dbReference type="WBParaSite" id="L893_g804.t1"/>
    </source>
</evidence>
<dbReference type="SUPFAM" id="SSF56300">
    <property type="entry name" value="Metallo-dependent phosphatases"/>
    <property type="match status" value="1"/>
</dbReference>
<dbReference type="GO" id="GO:0005737">
    <property type="term" value="C:cytoplasm"/>
    <property type="evidence" value="ECO:0007669"/>
    <property type="project" value="TreeGrafter"/>
</dbReference>
<dbReference type="WBParaSite" id="L893_g804.t1">
    <property type="protein sequence ID" value="L893_g804.t1"/>
    <property type="gene ID" value="L893_g804"/>
</dbReference>
<dbReference type="Gene3D" id="3.60.21.10">
    <property type="match status" value="1"/>
</dbReference>
<dbReference type="InterPro" id="IPR029052">
    <property type="entry name" value="Metallo-depent_PP-like"/>
</dbReference>
<proteinExistence type="inferred from homology"/>
<accession>A0A1I8AQJ3</accession>
<dbReference type="GO" id="GO:0046872">
    <property type="term" value="F:metal ion binding"/>
    <property type="evidence" value="ECO:0007669"/>
    <property type="project" value="UniProtKB-KW"/>
</dbReference>
<feature type="domain" description="Serine/threonine specific protein phosphatases" evidence="10">
    <location>
        <begin position="414"/>
        <end position="419"/>
    </location>
</feature>
<dbReference type="PANTHER" id="PTHR11668">
    <property type="entry name" value="SERINE/THREONINE PROTEIN PHOSPHATASE"/>
    <property type="match status" value="1"/>
</dbReference>
<dbReference type="Pfam" id="PF00653">
    <property type="entry name" value="BIR"/>
    <property type="match status" value="1"/>
</dbReference>
<feature type="region of interest" description="Disordered" evidence="9">
    <location>
        <begin position="234"/>
        <end position="261"/>
    </location>
</feature>
<name>A0A1I8AQJ3_9BILA</name>
<keyword evidence="11" id="KW-1185">Reference proteome</keyword>
<protein>
    <recommendedName>
        <fullName evidence="8">Serine/threonine-protein phosphatase</fullName>
        <ecNumber evidence="8">3.1.3.16</ecNumber>
    </recommendedName>
</protein>
<comment type="cofactor">
    <cofactor evidence="1">
        <name>Mn(2+)</name>
        <dbReference type="ChEBI" id="CHEBI:29035"/>
    </cofactor>
</comment>
<dbReference type="EC" id="3.1.3.16" evidence="8"/>
<keyword evidence="3 8" id="KW-0378">Hydrolase</keyword>
<sequence length="656" mass="74675">MPVRSKLPDLQSNLLAALKAYGRYLHFSSFSTRVTAAPEKQTFGALFDADDVAEMKSFFFTTGRLESFSTRQGGWTYDKAHKNASCSSQLLAANGFYFSAVSRKSVACAFCQLDVTCSAHLDPSVEHVRLNPRCYFLTMAKPEEEWTIEDAMYLLQFRRRAISMKAAEMRRGDAERRREERRHHFRNAGAEILNPNGTVGSVAYGSSVERRPNFGVYELFAYCHNRIDQMVRMSKARSRKRSLTPAPAPTRTPRNSGPPLLHEERNKHLNELHEENFNRPLQREKYNKFMKKHSALVDRALSLCETVIAKNNLLKILNQADGISAEELRTLSEGMRYSLLSESMLLEINGPVTVCGDIHGQFDDLLVLFQRCGLPPATRYLFLGDYVDRGPRSLECVLMLFALRLKYPNDVFLLRGNHEAYGINEGYGFAKECKATFKNECDGEMFYDINYTFNHLPIAAIIGDRIFCAHGGISPHLTNLDKIRRIRRPTAVPPTGLMTDIMWSDPTKAETDRHWTFNTRGCSVSYNRGAVETFLQKFDFDLIIRAHECVSDGFLFFFDRQVLSIFTASFYDAIDRNNEADLPNRGAVAQLTEDLVLSIKTLVPFWMEPGLTEGLERWTNFQSDLEDPTPSGVSVSGMWDVDALSWCYEYCEVITL</sequence>
<dbReference type="Proteomes" id="UP000095287">
    <property type="component" value="Unplaced"/>
</dbReference>